<evidence type="ECO:0000313" key="2">
    <source>
        <dbReference type="EMBL" id="RAR47234.1"/>
    </source>
</evidence>
<feature type="domain" description="Glycosyl transferase family 1" evidence="1">
    <location>
        <begin position="224"/>
        <end position="380"/>
    </location>
</feature>
<evidence type="ECO:0000313" key="3">
    <source>
        <dbReference type="Proteomes" id="UP000249518"/>
    </source>
</evidence>
<gene>
    <name evidence="2" type="ORF">B0I10_11027</name>
</gene>
<dbReference type="PANTHER" id="PTHR12526">
    <property type="entry name" value="GLYCOSYLTRANSFERASE"/>
    <property type="match status" value="1"/>
</dbReference>
<organism evidence="2 3">
    <name type="scientific">Flavobacterium lacus</name>
    <dbReference type="NCBI Taxonomy" id="1353778"/>
    <lineage>
        <taxon>Bacteria</taxon>
        <taxon>Pseudomonadati</taxon>
        <taxon>Bacteroidota</taxon>
        <taxon>Flavobacteriia</taxon>
        <taxon>Flavobacteriales</taxon>
        <taxon>Flavobacteriaceae</taxon>
        <taxon>Flavobacterium</taxon>
    </lineage>
</organism>
<dbReference type="SUPFAM" id="SSF53756">
    <property type="entry name" value="UDP-Glycosyltransferase/glycogen phosphorylase"/>
    <property type="match status" value="1"/>
</dbReference>
<dbReference type="Proteomes" id="UP000249518">
    <property type="component" value="Unassembled WGS sequence"/>
</dbReference>
<name>A0A328WTR4_9FLAO</name>
<dbReference type="AlphaFoldDB" id="A0A328WTR4"/>
<dbReference type="InterPro" id="IPR001296">
    <property type="entry name" value="Glyco_trans_1"/>
</dbReference>
<accession>A0A328WTR4</accession>
<evidence type="ECO:0000259" key="1">
    <source>
        <dbReference type="Pfam" id="PF00534"/>
    </source>
</evidence>
<dbReference type="Pfam" id="PF00534">
    <property type="entry name" value="Glycos_transf_1"/>
    <property type="match status" value="1"/>
</dbReference>
<protein>
    <submittedName>
        <fullName evidence="2">Glycosyltransferase involved in cell wall biosynthesis</fullName>
    </submittedName>
</protein>
<proteinExistence type="predicted"/>
<dbReference type="GO" id="GO:0016757">
    <property type="term" value="F:glycosyltransferase activity"/>
    <property type="evidence" value="ECO:0007669"/>
    <property type="project" value="InterPro"/>
</dbReference>
<dbReference type="OrthoDB" id="9768685at2"/>
<sequence length="403" mass="45483">MKVLQINTTVNSGSTGRIAEDIGKVLIANGHESYIAYGRGNQESRSSLIKIGKQNDVILHGLKTAIFDRHGFGSTDATVQLIGEIDKIGPDIVALHNLHGYYINIEVLFDYLKAKNIPVLWTLFDCWAFTGHCSYFDDINCIKYHIQCEKCPKTKKYPASYVFDNSLKNYSDKKRIFTSLERIQFVVHSMWLKEMVGNSFLKSIKANWLPSGIDLELFRPLISDIKKKFHIEGKKVVLGCASQWSERKGLKDFISLRALLNENTIIVLIGVSKKQVALLPPEIIGIPRTESVLELVKWYNAADVFVNPTYQDNFPTTNLESLACGTPVVTYNTGGSPEAIDKNTGIIVEKGDVKGLSHAIELIFSSDKEISLKCRERAEKYFDKNDRYLEYLDLFNNLVNNSI</sequence>
<dbReference type="RefSeq" id="WP_112086510.1">
    <property type="nucleotide sequence ID" value="NZ_QLSV01000010.1"/>
</dbReference>
<keyword evidence="3" id="KW-1185">Reference proteome</keyword>
<comment type="caution">
    <text evidence="2">The sequence shown here is derived from an EMBL/GenBank/DDBJ whole genome shotgun (WGS) entry which is preliminary data.</text>
</comment>
<reference evidence="2 3" key="1">
    <citation type="submission" date="2018-06" db="EMBL/GenBank/DDBJ databases">
        <title>Genomic Encyclopedia of Type Strains, Phase III (KMG-III): the genomes of soil and plant-associated and newly described type strains.</title>
        <authorList>
            <person name="Whitman W."/>
        </authorList>
    </citation>
    <scope>NUCLEOTIDE SEQUENCE [LARGE SCALE GENOMIC DNA]</scope>
    <source>
        <strain evidence="2 3">CGMCC 1.12504</strain>
    </source>
</reference>
<keyword evidence="2" id="KW-0808">Transferase</keyword>
<dbReference type="EMBL" id="QLSV01000010">
    <property type="protein sequence ID" value="RAR47234.1"/>
    <property type="molecule type" value="Genomic_DNA"/>
</dbReference>
<dbReference type="Gene3D" id="3.40.50.2000">
    <property type="entry name" value="Glycogen Phosphorylase B"/>
    <property type="match status" value="2"/>
</dbReference>
<dbReference type="PANTHER" id="PTHR12526:SF637">
    <property type="entry name" value="GLYCOSYLTRANSFERASE EPSF-RELATED"/>
    <property type="match status" value="1"/>
</dbReference>